<evidence type="ECO:0000313" key="1">
    <source>
        <dbReference type="EMBL" id="PRX53826.1"/>
    </source>
</evidence>
<reference evidence="1 2" key="1">
    <citation type="submission" date="2018-03" db="EMBL/GenBank/DDBJ databases">
        <title>Genomic Encyclopedia of Archaeal and Bacterial Type Strains, Phase II (KMG-II): from individual species to whole genera.</title>
        <authorList>
            <person name="Goeker M."/>
        </authorList>
    </citation>
    <scope>NUCLEOTIDE SEQUENCE [LARGE SCALE GENOMIC DNA]</scope>
    <source>
        <strain evidence="1 2">DSM 25027</strain>
    </source>
</reference>
<sequence>MIFVSYKSLTNDLIPYICHIISLQILPMKANKTLDLSHLELPLEAYFSSLTPQKSGFGASKLKVKDYRDLLFTLESLLNVCILALDNENSANHPHIPEPDVNIQAVLEMAVQLIPFLRRSFWMSYQTVINKTSNS</sequence>
<evidence type="ECO:0000313" key="2">
    <source>
        <dbReference type="Proteomes" id="UP000237640"/>
    </source>
</evidence>
<dbReference type="Proteomes" id="UP000237640">
    <property type="component" value="Unassembled WGS sequence"/>
</dbReference>
<organism evidence="1 2">
    <name type="scientific">Flagellimonas meridianipacifica</name>
    <dbReference type="NCBI Taxonomy" id="1080225"/>
    <lineage>
        <taxon>Bacteria</taxon>
        <taxon>Pseudomonadati</taxon>
        <taxon>Bacteroidota</taxon>
        <taxon>Flavobacteriia</taxon>
        <taxon>Flavobacteriales</taxon>
        <taxon>Flavobacteriaceae</taxon>
        <taxon>Flagellimonas</taxon>
    </lineage>
</organism>
<protein>
    <submittedName>
        <fullName evidence="1">Uncharacterized protein</fullName>
    </submittedName>
</protein>
<name>A0A2T0M8F8_9FLAO</name>
<dbReference type="EMBL" id="PVYX01000002">
    <property type="protein sequence ID" value="PRX53826.1"/>
    <property type="molecule type" value="Genomic_DNA"/>
</dbReference>
<dbReference type="AlphaFoldDB" id="A0A2T0M8F8"/>
<accession>A0A2T0M8F8</accession>
<keyword evidence="2" id="KW-1185">Reference proteome</keyword>
<comment type="caution">
    <text evidence="1">The sequence shown here is derived from an EMBL/GenBank/DDBJ whole genome shotgun (WGS) entry which is preliminary data.</text>
</comment>
<proteinExistence type="predicted"/>
<gene>
    <name evidence="1" type="ORF">CLV81_2214</name>
</gene>